<evidence type="ECO:0000313" key="5">
    <source>
        <dbReference type="EMBL" id="BBO35796.1"/>
    </source>
</evidence>
<evidence type="ECO:0000256" key="3">
    <source>
        <dbReference type="ARBA" id="ARBA00023163"/>
    </source>
</evidence>
<organism evidence="5 6">
    <name type="scientific">Lacipirellula parvula</name>
    <dbReference type="NCBI Taxonomy" id="2650471"/>
    <lineage>
        <taxon>Bacteria</taxon>
        <taxon>Pseudomonadati</taxon>
        <taxon>Planctomycetota</taxon>
        <taxon>Planctomycetia</taxon>
        <taxon>Pirellulales</taxon>
        <taxon>Lacipirellulaceae</taxon>
        <taxon>Lacipirellula</taxon>
    </lineage>
</organism>
<dbReference type="Gene3D" id="1.10.10.10">
    <property type="entry name" value="Winged helix-like DNA-binding domain superfamily/Winged helix DNA-binding domain"/>
    <property type="match status" value="1"/>
</dbReference>
<keyword evidence="3" id="KW-0804">Transcription</keyword>
<dbReference type="KEGG" id="lpav:PLANPX_5408"/>
<dbReference type="Pfam" id="PF00392">
    <property type="entry name" value="GntR"/>
    <property type="match status" value="1"/>
</dbReference>
<dbReference type="GO" id="GO:0003677">
    <property type="term" value="F:DNA binding"/>
    <property type="evidence" value="ECO:0007669"/>
    <property type="project" value="UniProtKB-KW"/>
</dbReference>
<accession>A0A5K7XM36</accession>
<dbReference type="PANTHER" id="PTHR38445">
    <property type="entry name" value="HTH-TYPE TRANSCRIPTIONAL REPRESSOR YTRA"/>
    <property type="match status" value="1"/>
</dbReference>
<protein>
    <recommendedName>
        <fullName evidence="4">HTH gntR-type domain-containing protein</fullName>
    </recommendedName>
</protein>
<evidence type="ECO:0000256" key="1">
    <source>
        <dbReference type="ARBA" id="ARBA00023015"/>
    </source>
</evidence>
<dbReference type="PROSITE" id="PS50949">
    <property type="entry name" value="HTH_GNTR"/>
    <property type="match status" value="1"/>
</dbReference>
<dbReference type="AlphaFoldDB" id="A0A5K7XM36"/>
<keyword evidence="6" id="KW-1185">Reference proteome</keyword>
<dbReference type="SMART" id="SM00345">
    <property type="entry name" value="HTH_GNTR"/>
    <property type="match status" value="1"/>
</dbReference>
<evidence type="ECO:0000313" key="6">
    <source>
        <dbReference type="Proteomes" id="UP000326837"/>
    </source>
</evidence>
<sequence>MKFQCDSTARTPIYRQLIEQVREAVARGRVQPGDRLPSVRQLSKDLVVNPNTIARAYTELEREGVLNTRPGLGVFIASRQAELTNQARERRLAALIDRFLTEAVHLGFAAEQVTEMLQKRIGQFQFAGTKE</sequence>
<reference evidence="6" key="1">
    <citation type="submission" date="2019-10" db="EMBL/GenBank/DDBJ databases">
        <title>Lacipirellula parvula gen. nov., sp. nov., representing a lineage of planctomycetes widespread in freshwater anoxic habitats, and description of the family Lacipirellulaceae.</title>
        <authorList>
            <person name="Dedysh S.N."/>
            <person name="Kulichevskaya I.S."/>
            <person name="Beletsky A.V."/>
            <person name="Rakitin A.L."/>
            <person name="Mardanov A.V."/>
            <person name="Ivanova A.A."/>
            <person name="Saltykova V.X."/>
            <person name="Rijpstra W.I.C."/>
            <person name="Sinninghe Damste J.S."/>
            <person name="Ravin N.V."/>
        </authorList>
    </citation>
    <scope>NUCLEOTIDE SEQUENCE [LARGE SCALE GENOMIC DNA]</scope>
    <source>
        <strain evidence="6">PX69</strain>
    </source>
</reference>
<dbReference type="RefSeq" id="WP_152101093.1">
    <property type="nucleotide sequence ID" value="NZ_AP021861.1"/>
</dbReference>
<dbReference type="InterPro" id="IPR036390">
    <property type="entry name" value="WH_DNA-bd_sf"/>
</dbReference>
<gene>
    <name evidence="5" type="ORF">PLANPX_5408</name>
</gene>
<name>A0A5K7XM36_9BACT</name>
<keyword evidence="1" id="KW-0805">Transcription regulation</keyword>
<dbReference type="PANTHER" id="PTHR38445:SF9">
    <property type="entry name" value="HTH-TYPE TRANSCRIPTIONAL REPRESSOR YTRA"/>
    <property type="match status" value="1"/>
</dbReference>
<feature type="domain" description="HTH gntR-type" evidence="4">
    <location>
        <begin position="11"/>
        <end position="79"/>
    </location>
</feature>
<dbReference type="CDD" id="cd07377">
    <property type="entry name" value="WHTH_GntR"/>
    <property type="match status" value="1"/>
</dbReference>
<evidence type="ECO:0000259" key="4">
    <source>
        <dbReference type="PROSITE" id="PS50949"/>
    </source>
</evidence>
<dbReference type="Proteomes" id="UP000326837">
    <property type="component" value="Chromosome"/>
</dbReference>
<dbReference type="GO" id="GO:0003700">
    <property type="term" value="F:DNA-binding transcription factor activity"/>
    <property type="evidence" value="ECO:0007669"/>
    <property type="project" value="InterPro"/>
</dbReference>
<dbReference type="InterPro" id="IPR000524">
    <property type="entry name" value="Tscrpt_reg_HTH_GntR"/>
</dbReference>
<keyword evidence="2" id="KW-0238">DNA-binding</keyword>
<dbReference type="EMBL" id="AP021861">
    <property type="protein sequence ID" value="BBO35796.1"/>
    <property type="molecule type" value="Genomic_DNA"/>
</dbReference>
<dbReference type="SUPFAM" id="SSF46785">
    <property type="entry name" value="Winged helix' DNA-binding domain"/>
    <property type="match status" value="1"/>
</dbReference>
<proteinExistence type="predicted"/>
<evidence type="ECO:0000256" key="2">
    <source>
        <dbReference type="ARBA" id="ARBA00023125"/>
    </source>
</evidence>
<dbReference type="InterPro" id="IPR036388">
    <property type="entry name" value="WH-like_DNA-bd_sf"/>
</dbReference>